<dbReference type="Proteomes" id="UP000237662">
    <property type="component" value="Unassembled WGS sequence"/>
</dbReference>
<dbReference type="InterPro" id="IPR051941">
    <property type="entry name" value="BG_Antigen-Binding_Lectin"/>
</dbReference>
<gene>
    <name evidence="2" type="ORF">CLV84_2966</name>
</gene>
<feature type="domain" description="F5/8 type C" evidence="1">
    <location>
        <begin position="72"/>
        <end position="204"/>
    </location>
</feature>
<dbReference type="InterPro" id="IPR013783">
    <property type="entry name" value="Ig-like_fold"/>
</dbReference>
<dbReference type="PANTHER" id="PTHR45713:SF6">
    <property type="entry name" value="F5_8 TYPE C DOMAIN-CONTAINING PROTEIN"/>
    <property type="match status" value="1"/>
</dbReference>
<dbReference type="EMBL" id="PTJC01000006">
    <property type="protein sequence ID" value="PPK86049.1"/>
    <property type="molecule type" value="Genomic_DNA"/>
</dbReference>
<protein>
    <submittedName>
        <fullName evidence="2">F5/8 type C domain-containing protein</fullName>
    </submittedName>
</protein>
<comment type="caution">
    <text evidence="2">The sequence shown here is derived from an EMBL/GenBank/DDBJ whole genome shotgun (WGS) entry which is preliminary data.</text>
</comment>
<dbReference type="Pfam" id="PF13385">
    <property type="entry name" value="Laminin_G_3"/>
    <property type="match status" value="1"/>
</dbReference>
<dbReference type="Gene3D" id="2.60.120.200">
    <property type="match status" value="1"/>
</dbReference>
<dbReference type="PANTHER" id="PTHR45713">
    <property type="entry name" value="FTP DOMAIN-CONTAINING PROTEIN"/>
    <property type="match status" value="1"/>
</dbReference>
<dbReference type="InterPro" id="IPR000421">
    <property type="entry name" value="FA58C"/>
</dbReference>
<reference evidence="2 3" key="1">
    <citation type="submission" date="2018-02" db="EMBL/GenBank/DDBJ databases">
        <title>Genomic Encyclopedia of Archaeal and Bacterial Type Strains, Phase II (KMG-II): from individual species to whole genera.</title>
        <authorList>
            <person name="Goeker M."/>
        </authorList>
    </citation>
    <scope>NUCLEOTIDE SEQUENCE [LARGE SCALE GENOMIC DNA]</scope>
    <source>
        <strain evidence="2 3">DSM 29526</strain>
    </source>
</reference>
<dbReference type="InterPro" id="IPR044023">
    <property type="entry name" value="Ig_7"/>
</dbReference>
<organism evidence="2 3">
    <name type="scientific">Neolewinella xylanilytica</name>
    <dbReference type="NCBI Taxonomy" id="1514080"/>
    <lineage>
        <taxon>Bacteria</taxon>
        <taxon>Pseudomonadati</taxon>
        <taxon>Bacteroidota</taxon>
        <taxon>Saprospiria</taxon>
        <taxon>Saprospirales</taxon>
        <taxon>Lewinellaceae</taxon>
        <taxon>Neolewinella</taxon>
    </lineage>
</organism>
<dbReference type="AlphaFoldDB" id="A0A2S6I4N0"/>
<dbReference type="Gene3D" id="2.60.40.10">
    <property type="entry name" value="Immunoglobulins"/>
    <property type="match status" value="3"/>
</dbReference>
<dbReference type="InterPro" id="IPR013320">
    <property type="entry name" value="ConA-like_dom_sf"/>
</dbReference>
<evidence type="ECO:0000313" key="3">
    <source>
        <dbReference type="Proteomes" id="UP000237662"/>
    </source>
</evidence>
<dbReference type="Pfam" id="PF18962">
    <property type="entry name" value="Por_Secre_tail"/>
    <property type="match status" value="1"/>
</dbReference>
<dbReference type="SUPFAM" id="SSF49785">
    <property type="entry name" value="Galactose-binding domain-like"/>
    <property type="match status" value="2"/>
</dbReference>
<dbReference type="PROSITE" id="PS50022">
    <property type="entry name" value="FA58C_3"/>
    <property type="match status" value="2"/>
</dbReference>
<dbReference type="GO" id="GO:0004553">
    <property type="term" value="F:hydrolase activity, hydrolyzing O-glycosyl compounds"/>
    <property type="evidence" value="ECO:0007669"/>
    <property type="project" value="UniProtKB-ARBA"/>
</dbReference>
<dbReference type="Pfam" id="PF17957">
    <property type="entry name" value="Big_7"/>
    <property type="match status" value="1"/>
</dbReference>
<evidence type="ECO:0000259" key="1">
    <source>
        <dbReference type="PROSITE" id="PS50022"/>
    </source>
</evidence>
<evidence type="ECO:0000313" key="2">
    <source>
        <dbReference type="EMBL" id="PPK86049.1"/>
    </source>
</evidence>
<dbReference type="OrthoDB" id="154460at2"/>
<dbReference type="Gene3D" id="2.60.120.260">
    <property type="entry name" value="Galactose-binding domain-like"/>
    <property type="match status" value="2"/>
</dbReference>
<dbReference type="InterPro" id="IPR026444">
    <property type="entry name" value="Secre_tail"/>
</dbReference>
<keyword evidence="3" id="KW-1185">Reference proteome</keyword>
<dbReference type="Pfam" id="PF22633">
    <property type="entry name" value="F5_F8_type_C_2"/>
    <property type="match status" value="2"/>
</dbReference>
<accession>A0A2S6I4N0</accession>
<dbReference type="InterPro" id="IPR008979">
    <property type="entry name" value="Galactose-bd-like_sf"/>
</dbReference>
<proteinExistence type="predicted"/>
<dbReference type="GO" id="GO:0005975">
    <property type="term" value="P:carbohydrate metabolic process"/>
    <property type="evidence" value="ECO:0007669"/>
    <property type="project" value="UniProtKB-ARBA"/>
</dbReference>
<feature type="domain" description="F5/8 type C" evidence="1">
    <location>
        <begin position="289"/>
        <end position="428"/>
    </location>
</feature>
<name>A0A2S6I4N0_9BACT</name>
<dbReference type="SUPFAM" id="SSF49899">
    <property type="entry name" value="Concanavalin A-like lectins/glucanases"/>
    <property type="match status" value="1"/>
</dbReference>
<dbReference type="Pfam" id="PF19081">
    <property type="entry name" value="Ig_7"/>
    <property type="match status" value="1"/>
</dbReference>
<sequence>MVNDDFTPVRRPKLLYLPSTGNRLLGALPAAVRPRLRAAIHTIRRGQMGIAGLRWNRTALVTLLFLCSLTATAQGTINLARGRPGTASTSIDGNVPGRAFDGNTGSRWESEWRIDPQWIYVDLGASFPIGRVQLIWEGAYARDYLIQVSDNATDWQTVRTVTGNTQLSNNLTGLNTDGRYVRVYGTARGSIYGYSLYEFRVYGTDNAPAVSLTSPAGGASFLQSAAIPLAANATAQGSKTISRVDFFSGTDLIGSVTTPPYTLTWTNAPAGTHTLTARATDSNNLTSDSEPVAITVTRENLARNRPAVASTRNDIARAAFDGNLGSRWESVHGVDPQWIYVDLGEEYAIDQVRLTWETAYASDFRIEVSSNATDWTTVASRTNARDLGNRLVNDVTAHHATGRYVRMFGTGRTSDYGYSLYEFEVYGTQGVDIIAAPAAESVYTAPGAVDVVVDGGAAGTNAYRIELLVDGVVVDTRGATPSAYTVPVTGLAAGNYALAARIYYTDGSVTGASTVPVYVIPATTGGESCGDAITVSAAGAPAGGTYRWYTVPTGGAPIAGETGPNFVTPPVDITTTYYVAAVGPDGAESHRAAAAVRYIGLAQPSTEGLTMAYPFHGSGTDATGGGNDAIVSGATLAPDRFGRADAAYRFDGVDDYITTTTSFPTNIEGTNTFSVSLWFRTTTGGGGKLLGMGTSQTGNSGEYDRHLYMNNAGQLLFGIYLGAHLTIKTEATFNDDQWHNVVATVSPDGMHLYVDGALKAEDTSITEGQKYGGPGYWRIGYDNLAGWPERPSSDHFAGLLDDVNIYYATKLSPGDRTGLYGASVDTVEVGETLELRATFLENVTYAWTGPGGFVSAQQNPTIPGATTANAGDYTVTVSNATCTSFPLTVNAVVIASAILPVELVSFSAEPAGEAVQLHWATALEVDNRGFEVQRSTNRSDFEGIVFVQGAGNSFTGRPYAFLDHPSVTGTVYYRLKQIDFEGGATYSEVIAVRLAPAESFLLFPNPAERQTTLRWNTGVAGGTVLLTLIDSRGRTVRSDRLQEARQQEHQLDLAGYAPGLYTLLLHRDGQLVYESKLVRR</sequence>